<dbReference type="InterPro" id="IPR023393">
    <property type="entry name" value="START-like_dom_sf"/>
</dbReference>
<dbReference type="SUPFAM" id="SSF55961">
    <property type="entry name" value="Bet v1-like"/>
    <property type="match status" value="1"/>
</dbReference>
<evidence type="ECO:0000313" key="1">
    <source>
        <dbReference type="EMBL" id="MDR7346610.1"/>
    </source>
</evidence>
<organism evidence="1 2">
    <name type="scientific">Enteractinococcus fodinae</name>
    <dbReference type="NCBI Taxonomy" id="684663"/>
    <lineage>
        <taxon>Bacteria</taxon>
        <taxon>Bacillati</taxon>
        <taxon>Actinomycetota</taxon>
        <taxon>Actinomycetes</taxon>
        <taxon>Micrococcales</taxon>
        <taxon>Micrococcaceae</taxon>
    </lineage>
</organism>
<keyword evidence="2" id="KW-1185">Reference proteome</keyword>
<dbReference type="Gene3D" id="3.30.530.20">
    <property type="match status" value="1"/>
</dbReference>
<evidence type="ECO:0000313" key="2">
    <source>
        <dbReference type="Proteomes" id="UP001183794"/>
    </source>
</evidence>
<gene>
    <name evidence="1" type="ORF">J2S62_000867</name>
</gene>
<sequence>MTSPVPTGRVVSAGKGCNLVLPRSLPVALNDAWTHITEAQSTARWIGTWQGNGTIGETAQLQLGFEEGQPWTNFRITACQAPTWLRVETLDADGHTAWDLSIELRGGPVQTELLFTMYGIDPASVGEIGPGWEYYLDQLVLSLSDAPLPNFSEYYPAQKEYFQAQVR</sequence>
<protein>
    <recommendedName>
        <fullName evidence="3">ATPase</fullName>
    </recommendedName>
</protein>
<proteinExistence type="predicted"/>
<evidence type="ECO:0008006" key="3">
    <source>
        <dbReference type="Google" id="ProtNLM"/>
    </source>
</evidence>
<comment type="caution">
    <text evidence="1">The sequence shown here is derived from an EMBL/GenBank/DDBJ whole genome shotgun (WGS) entry which is preliminary data.</text>
</comment>
<dbReference type="EMBL" id="JAVDYJ010000001">
    <property type="protein sequence ID" value="MDR7346610.1"/>
    <property type="molecule type" value="Genomic_DNA"/>
</dbReference>
<reference evidence="1 2" key="1">
    <citation type="submission" date="2023-07" db="EMBL/GenBank/DDBJ databases">
        <title>Sequencing the genomes of 1000 actinobacteria strains.</title>
        <authorList>
            <person name="Klenk H.-P."/>
        </authorList>
    </citation>
    <scope>NUCLEOTIDE SEQUENCE [LARGE SCALE GENOMIC DNA]</scope>
    <source>
        <strain evidence="1 2">DSM 22966</strain>
    </source>
</reference>
<dbReference type="RefSeq" id="WP_310171776.1">
    <property type="nucleotide sequence ID" value="NZ_BAABHE010000002.1"/>
</dbReference>
<name>A0ABU2AZ41_9MICC</name>
<dbReference type="Proteomes" id="UP001183794">
    <property type="component" value="Unassembled WGS sequence"/>
</dbReference>
<accession>A0ABU2AZ41</accession>